<proteinExistence type="predicted"/>
<dbReference type="GO" id="GO:0005886">
    <property type="term" value="C:plasma membrane"/>
    <property type="evidence" value="ECO:0007669"/>
    <property type="project" value="TreeGrafter"/>
</dbReference>
<gene>
    <name evidence="2" type="ORF">Golax_011004</name>
</gene>
<accession>A0A7J8ZJT9</accession>
<name>A0A7J8ZJT9_9ROSI</name>
<evidence type="ECO:0000313" key="2">
    <source>
        <dbReference type="EMBL" id="MBA0711872.1"/>
    </source>
</evidence>
<sequence length="108" mass="12379">MASYKHLLSHPSDEGQGSHFHLELVKMPREKAPEIFILALQEFGRDQIVYYSVMIKAADNLDQETYGMKLHGHTKLGEGKHKNQNHALVITREEAFQTVDTIQDNCMK</sequence>
<dbReference type="Pfam" id="PF02364">
    <property type="entry name" value="Glucan_synthase"/>
    <property type="match status" value="1"/>
</dbReference>
<organism evidence="2 3">
    <name type="scientific">Gossypium laxum</name>
    <dbReference type="NCBI Taxonomy" id="34288"/>
    <lineage>
        <taxon>Eukaryota</taxon>
        <taxon>Viridiplantae</taxon>
        <taxon>Streptophyta</taxon>
        <taxon>Embryophyta</taxon>
        <taxon>Tracheophyta</taxon>
        <taxon>Spermatophyta</taxon>
        <taxon>Magnoliopsida</taxon>
        <taxon>eudicotyledons</taxon>
        <taxon>Gunneridae</taxon>
        <taxon>Pentapetalae</taxon>
        <taxon>rosids</taxon>
        <taxon>malvids</taxon>
        <taxon>Malvales</taxon>
        <taxon>Malvaceae</taxon>
        <taxon>Malvoideae</taxon>
        <taxon>Gossypium</taxon>
    </lineage>
</organism>
<dbReference type="GO" id="GO:0003843">
    <property type="term" value="F:1,3-beta-D-glucan synthase activity"/>
    <property type="evidence" value="ECO:0007669"/>
    <property type="project" value="InterPro"/>
</dbReference>
<dbReference type="InterPro" id="IPR003440">
    <property type="entry name" value="Glyco_trans_48_dom"/>
</dbReference>
<comment type="caution">
    <text evidence="2">The sequence shown here is derived from an EMBL/GenBank/DDBJ whole genome shotgun (WGS) entry which is preliminary data.</text>
</comment>
<dbReference type="EMBL" id="JABEZV010000005">
    <property type="protein sequence ID" value="MBA0711872.1"/>
    <property type="molecule type" value="Genomic_DNA"/>
</dbReference>
<evidence type="ECO:0000259" key="1">
    <source>
        <dbReference type="Pfam" id="PF02364"/>
    </source>
</evidence>
<dbReference type="AlphaFoldDB" id="A0A7J8ZJT9"/>
<dbReference type="GO" id="GO:0000148">
    <property type="term" value="C:1,3-beta-D-glucan synthase complex"/>
    <property type="evidence" value="ECO:0007669"/>
    <property type="project" value="InterPro"/>
</dbReference>
<dbReference type="PANTHER" id="PTHR12741:SF106">
    <property type="entry name" value="CALLOSE SYNTHASE 5"/>
    <property type="match status" value="1"/>
</dbReference>
<reference evidence="2 3" key="1">
    <citation type="journal article" date="2019" name="Genome Biol. Evol.">
        <title>Insights into the evolution of the New World diploid cottons (Gossypium, subgenus Houzingenia) based on genome sequencing.</title>
        <authorList>
            <person name="Grover C.E."/>
            <person name="Arick M.A. 2nd"/>
            <person name="Thrash A."/>
            <person name="Conover J.L."/>
            <person name="Sanders W.S."/>
            <person name="Peterson D.G."/>
            <person name="Frelichowski J.E."/>
            <person name="Scheffler J.A."/>
            <person name="Scheffler B.E."/>
            <person name="Wendel J.F."/>
        </authorList>
    </citation>
    <scope>NUCLEOTIDE SEQUENCE [LARGE SCALE GENOMIC DNA]</scope>
    <source>
        <strain evidence="2">4</strain>
        <tissue evidence="2">Leaf</tissue>
    </source>
</reference>
<dbReference type="GO" id="GO:0006075">
    <property type="term" value="P:(1-&gt;3)-beta-D-glucan biosynthetic process"/>
    <property type="evidence" value="ECO:0007669"/>
    <property type="project" value="InterPro"/>
</dbReference>
<feature type="domain" description="Glycosyl transferase 48" evidence="1">
    <location>
        <begin position="40"/>
        <end position="107"/>
    </location>
</feature>
<keyword evidence="3" id="KW-1185">Reference proteome</keyword>
<evidence type="ECO:0000313" key="3">
    <source>
        <dbReference type="Proteomes" id="UP000593574"/>
    </source>
</evidence>
<dbReference type="Proteomes" id="UP000593574">
    <property type="component" value="Unassembled WGS sequence"/>
</dbReference>
<protein>
    <recommendedName>
        <fullName evidence="1">Glycosyl transferase 48 domain-containing protein</fullName>
    </recommendedName>
</protein>
<dbReference type="PANTHER" id="PTHR12741">
    <property type="entry name" value="LYST-INTERACTING PROTEIN LIP5 DOPAMINE RESPONSIVE PROTEIN DRG-1"/>
    <property type="match status" value="1"/>
</dbReference>